<keyword evidence="7" id="KW-1185">Reference proteome</keyword>
<dbReference type="Gene3D" id="3.40.50.300">
    <property type="entry name" value="P-loop containing nucleotide triphosphate hydrolases"/>
    <property type="match status" value="1"/>
</dbReference>
<dbReference type="EMBL" id="JAINVV010000004">
    <property type="protein sequence ID" value="MBY8821997.1"/>
    <property type="molecule type" value="Genomic_DNA"/>
</dbReference>
<proteinExistence type="inferred from homology"/>
<evidence type="ECO:0000256" key="4">
    <source>
        <dbReference type="ARBA" id="ARBA00022840"/>
    </source>
</evidence>
<dbReference type="PROSITE" id="PS50893">
    <property type="entry name" value="ABC_TRANSPORTER_2"/>
    <property type="match status" value="1"/>
</dbReference>
<dbReference type="GO" id="GO:0005524">
    <property type="term" value="F:ATP binding"/>
    <property type="evidence" value="ECO:0007669"/>
    <property type="project" value="UniProtKB-KW"/>
</dbReference>
<dbReference type="InterPro" id="IPR017871">
    <property type="entry name" value="ABC_transporter-like_CS"/>
</dbReference>
<dbReference type="SMART" id="SM00382">
    <property type="entry name" value="AAA"/>
    <property type="match status" value="1"/>
</dbReference>
<evidence type="ECO:0000259" key="5">
    <source>
        <dbReference type="PROSITE" id="PS50893"/>
    </source>
</evidence>
<comment type="similarity">
    <text evidence="1">Belongs to the ABC transporter superfamily.</text>
</comment>
<dbReference type="SUPFAM" id="SSF52540">
    <property type="entry name" value="P-loop containing nucleoside triphosphate hydrolases"/>
    <property type="match status" value="1"/>
</dbReference>
<dbReference type="PANTHER" id="PTHR43335">
    <property type="entry name" value="ABC TRANSPORTER, ATP-BINDING PROTEIN"/>
    <property type="match status" value="1"/>
</dbReference>
<feature type="domain" description="ABC transporter" evidence="5">
    <location>
        <begin position="6"/>
        <end position="230"/>
    </location>
</feature>
<keyword evidence="3" id="KW-0547">Nucleotide-binding</keyword>
<evidence type="ECO:0000256" key="2">
    <source>
        <dbReference type="ARBA" id="ARBA00022448"/>
    </source>
</evidence>
<evidence type="ECO:0000313" key="7">
    <source>
        <dbReference type="Proteomes" id="UP000706039"/>
    </source>
</evidence>
<sequence length="293" mass="30613">MTGAVIEARSVAKRYGAVTALAGLDLAVPRGGVFGLLGPNGAGKSTFLRIVLDLVRPSSGEVLLFGAPVDARVLRRVGGFIEAPRFHPYLTATQTLRSVALTAGIADADAEGLLDRVGLSEAANRRVDGFSLGMKQRLGIACALIGAPELVILDEPTNGMDPAGIQDIRRLVRDIADRDGATVLLSSHLLDEVQRICDHVAILDHGRLVTSGPIADLLGSGDRLRIAATPIARAIEIAGADARADGEDAMLAPIARADAPALIAALVGAGIAVSEARWVRGDLERLFFERTGQ</sequence>
<dbReference type="RefSeq" id="WP_222989117.1">
    <property type="nucleotide sequence ID" value="NZ_JAINVV010000004.1"/>
</dbReference>
<dbReference type="Pfam" id="PF00005">
    <property type="entry name" value="ABC_tran"/>
    <property type="match status" value="1"/>
</dbReference>
<organism evidence="6 7">
    <name type="scientific">Sphingomonas colocasiae</name>
    <dbReference type="NCBI Taxonomy" id="1848973"/>
    <lineage>
        <taxon>Bacteria</taxon>
        <taxon>Pseudomonadati</taxon>
        <taxon>Pseudomonadota</taxon>
        <taxon>Alphaproteobacteria</taxon>
        <taxon>Sphingomonadales</taxon>
        <taxon>Sphingomonadaceae</taxon>
        <taxon>Sphingomonas</taxon>
    </lineage>
</organism>
<dbReference type="Proteomes" id="UP000706039">
    <property type="component" value="Unassembled WGS sequence"/>
</dbReference>
<protein>
    <submittedName>
        <fullName evidence="6">ABC transporter ATP-binding protein</fullName>
    </submittedName>
</protein>
<dbReference type="PROSITE" id="PS00211">
    <property type="entry name" value="ABC_TRANSPORTER_1"/>
    <property type="match status" value="1"/>
</dbReference>
<gene>
    <name evidence="6" type="ORF">K7G82_06820</name>
</gene>
<name>A0ABS7PL22_9SPHN</name>
<dbReference type="InterPro" id="IPR003439">
    <property type="entry name" value="ABC_transporter-like_ATP-bd"/>
</dbReference>
<evidence type="ECO:0000256" key="3">
    <source>
        <dbReference type="ARBA" id="ARBA00022741"/>
    </source>
</evidence>
<dbReference type="PANTHER" id="PTHR43335:SF4">
    <property type="entry name" value="ABC TRANSPORTER, ATP-BINDING PROTEIN"/>
    <property type="match status" value="1"/>
</dbReference>
<accession>A0ABS7PL22</accession>
<dbReference type="InterPro" id="IPR027417">
    <property type="entry name" value="P-loop_NTPase"/>
</dbReference>
<dbReference type="InterPro" id="IPR003593">
    <property type="entry name" value="AAA+_ATPase"/>
</dbReference>
<keyword evidence="2" id="KW-0813">Transport</keyword>
<evidence type="ECO:0000256" key="1">
    <source>
        <dbReference type="ARBA" id="ARBA00005417"/>
    </source>
</evidence>
<reference evidence="6 7" key="1">
    <citation type="submission" date="2021-08" db="EMBL/GenBank/DDBJ databases">
        <authorList>
            <person name="Tuo L."/>
        </authorList>
    </citation>
    <scope>NUCLEOTIDE SEQUENCE [LARGE SCALE GENOMIC DNA]</scope>
    <source>
        <strain evidence="6 7">JCM 31229</strain>
    </source>
</reference>
<keyword evidence="4 6" id="KW-0067">ATP-binding</keyword>
<comment type="caution">
    <text evidence="6">The sequence shown here is derived from an EMBL/GenBank/DDBJ whole genome shotgun (WGS) entry which is preliminary data.</text>
</comment>
<evidence type="ECO:0000313" key="6">
    <source>
        <dbReference type="EMBL" id="MBY8821997.1"/>
    </source>
</evidence>